<dbReference type="EMBL" id="JASCXX010000010">
    <property type="protein sequence ID" value="MDI6449434.1"/>
    <property type="molecule type" value="Genomic_DNA"/>
</dbReference>
<organism evidence="21 22">
    <name type="scientific">Anaerobaca lacustris</name>
    <dbReference type="NCBI Taxonomy" id="3044600"/>
    <lineage>
        <taxon>Bacteria</taxon>
        <taxon>Pseudomonadati</taxon>
        <taxon>Planctomycetota</taxon>
        <taxon>Phycisphaerae</taxon>
        <taxon>Sedimentisphaerales</taxon>
        <taxon>Anaerobacaceae</taxon>
        <taxon>Anaerobaca</taxon>
    </lineage>
</organism>
<keyword evidence="10 19" id="KW-0274">FAD</keyword>
<evidence type="ECO:0000256" key="1">
    <source>
        <dbReference type="ARBA" id="ARBA00001974"/>
    </source>
</evidence>
<evidence type="ECO:0000256" key="19">
    <source>
        <dbReference type="HAMAP-Rule" id="MF_00037"/>
    </source>
</evidence>
<keyword evidence="14 19" id="KW-0560">Oxidoreductase</keyword>
<comment type="similarity">
    <text evidence="19">Belongs to the MurB family.</text>
</comment>
<feature type="active site" evidence="19">
    <location>
        <position position="288"/>
    </location>
</feature>
<evidence type="ECO:0000256" key="5">
    <source>
        <dbReference type="ARBA" id="ARBA00012518"/>
    </source>
</evidence>
<dbReference type="GO" id="GO:0071949">
    <property type="term" value="F:FAD binding"/>
    <property type="evidence" value="ECO:0007669"/>
    <property type="project" value="InterPro"/>
</dbReference>
<dbReference type="InterPro" id="IPR016166">
    <property type="entry name" value="FAD-bd_PCMH"/>
</dbReference>
<evidence type="ECO:0000256" key="18">
    <source>
        <dbReference type="ARBA" id="ARBA00048914"/>
    </source>
</evidence>
<sequence length="293" mass="31953">MNIFGDLAEIVEQNHVMAPHTWYRLGGPADYFIRPRTVEELQDMVRRCDENHIRVHVMGLGSNLLISDEGVRGAVVKLDAPAFAETQFEGPHLTAWAGAELSKLVLDCVEKGLSGLEVLTGIPGSIGGAVKMNAGGQFGDIGSVVDSVTLMDGQGTVFERSKPELIFDYRSVNIRASTILNAKLTLSEADPEEIMRTVKESWIYKKNNQPLNTRNCGCVFRNPPGASAGALIDRAGLKGFQIGGAAVSDKHANFIVANKGCTSRDVLRLIEVVRQKVRGHADVELQTEIEIWK</sequence>
<dbReference type="Gene3D" id="3.30.43.10">
    <property type="entry name" value="Uridine Diphospho-n-acetylenolpyruvylglucosamine Reductase, domain 2"/>
    <property type="match status" value="1"/>
</dbReference>
<dbReference type="EC" id="1.3.1.98" evidence="5 19"/>
<dbReference type="NCBIfam" id="TIGR00179">
    <property type="entry name" value="murB"/>
    <property type="match status" value="1"/>
</dbReference>
<feature type="domain" description="FAD-binding PCMH-type" evidence="20">
    <location>
        <begin position="24"/>
        <end position="189"/>
    </location>
</feature>
<dbReference type="RefSeq" id="WP_349244840.1">
    <property type="nucleotide sequence ID" value="NZ_JASCXX010000010.1"/>
</dbReference>
<accession>A0AAW6U0G9</accession>
<evidence type="ECO:0000259" key="20">
    <source>
        <dbReference type="PROSITE" id="PS51387"/>
    </source>
</evidence>
<keyword evidence="13 19" id="KW-0573">Peptidoglycan synthesis</keyword>
<evidence type="ECO:0000256" key="8">
    <source>
        <dbReference type="ARBA" id="ARBA00022618"/>
    </source>
</evidence>
<keyword evidence="9 19" id="KW-0285">Flavoprotein</keyword>
<comment type="pathway">
    <text evidence="4 19">Cell wall biogenesis; peptidoglycan biosynthesis.</text>
</comment>
<dbReference type="HAMAP" id="MF_00037">
    <property type="entry name" value="MurB"/>
    <property type="match status" value="1"/>
</dbReference>
<comment type="subcellular location">
    <subcellularLocation>
        <location evidence="3 19">Cytoplasm</location>
    </subcellularLocation>
</comment>
<evidence type="ECO:0000256" key="15">
    <source>
        <dbReference type="ARBA" id="ARBA00023306"/>
    </source>
</evidence>
<keyword evidence="8 19" id="KW-0132">Cell division</keyword>
<dbReference type="AlphaFoldDB" id="A0AAW6U0G9"/>
<dbReference type="InterPro" id="IPR011601">
    <property type="entry name" value="MurB_C"/>
</dbReference>
<evidence type="ECO:0000256" key="10">
    <source>
        <dbReference type="ARBA" id="ARBA00022827"/>
    </source>
</evidence>
<gene>
    <name evidence="19 21" type="primary">murB</name>
    <name evidence="21" type="ORF">QJ522_10310</name>
</gene>
<dbReference type="InterPro" id="IPR016169">
    <property type="entry name" value="FAD-bd_PCMH_sub2"/>
</dbReference>
<comment type="cofactor">
    <cofactor evidence="1 19">
        <name>FAD</name>
        <dbReference type="ChEBI" id="CHEBI:57692"/>
    </cofactor>
</comment>
<dbReference type="InterPro" id="IPR016167">
    <property type="entry name" value="FAD-bd_PCMH_sub1"/>
</dbReference>
<feature type="active site" evidence="19">
    <location>
        <position position="170"/>
    </location>
</feature>
<proteinExistence type="inferred from homology"/>
<evidence type="ECO:0000256" key="13">
    <source>
        <dbReference type="ARBA" id="ARBA00022984"/>
    </source>
</evidence>
<evidence type="ECO:0000256" key="4">
    <source>
        <dbReference type="ARBA" id="ARBA00004752"/>
    </source>
</evidence>
<keyword evidence="15 19" id="KW-0131">Cell cycle</keyword>
<protein>
    <recommendedName>
        <fullName evidence="6 19">UDP-N-acetylenolpyruvoylglucosamine reductase</fullName>
        <ecNumber evidence="5 19">1.3.1.98</ecNumber>
    </recommendedName>
    <alternativeName>
        <fullName evidence="17 19">UDP-N-acetylmuramate dehydrogenase</fullName>
    </alternativeName>
</protein>
<evidence type="ECO:0000256" key="14">
    <source>
        <dbReference type="ARBA" id="ARBA00023002"/>
    </source>
</evidence>
<dbReference type="GO" id="GO:0071555">
    <property type="term" value="P:cell wall organization"/>
    <property type="evidence" value="ECO:0007669"/>
    <property type="project" value="UniProtKB-KW"/>
</dbReference>
<evidence type="ECO:0000256" key="11">
    <source>
        <dbReference type="ARBA" id="ARBA00022857"/>
    </source>
</evidence>
<keyword evidence="11 19" id="KW-0521">NADP</keyword>
<dbReference type="Proteomes" id="UP001431776">
    <property type="component" value="Unassembled WGS sequence"/>
</dbReference>
<evidence type="ECO:0000256" key="16">
    <source>
        <dbReference type="ARBA" id="ARBA00023316"/>
    </source>
</evidence>
<keyword evidence="22" id="KW-1185">Reference proteome</keyword>
<comment type="function">
    <text evidence="2 19">Cell wall formation.</text>
</comment>
<dbReference type="Gene3D" id="3.90.78.10">
    <property type="entry name" value="UDP-N-acetylenolpyruvoylglucosamine reductase, C-terminal domain"/>
    <property type="match status" value="1"/>
</dbReference>
<dbReference type="PROSITE" id="PS51387">
    <property type="entry name" value="FAD_PCMH"/>
    <property type="match status" value="1"/>
</dbReference>
<dbReference type="SUPFAM" id="SSF56194">
    <property type="entry name" value="Uridine diphospho-N-Acetylenolpyruvylglucosamine reductase, MurB, C-terminal domain"/>
    <property type="match status" value="1"/>
</dbReference>
<evidence type="ECO:0000256" key="3">
    <source>
        <dbReference type="ARBA" id="ARBA00004496"/>
    </source>
</evidence>
<evidence type="ECO:0000313" key="22">
    <source>
        <dbReference type="Proteomes" id="UP001431776"/>
    </source>
</evidence>
<dbReference type="GO" id="GO:0051301">
    <property type="term" value="P:cell division"/>
    <property type="evidence" value="ECO:0007669"/>
    <property type="project" value="UniProtKB-KW"/>
</dbReference>
<comment type="catalytic activity">
    <reaction evidence="18 19">
        <text>UDP-N-acetyl-alpha-D-muramate + NADP(+) = UDP-N-acetyl-3-O-(1-carboxyvinyl)-alpha-D-glucosamine + NADPH + H(+)</text>
        <dbReference type="Rhea" id="RHEA:12248"/>
        <dbReference type="ChEBI" id="CHEBI:15378"/>
        <dbReference type="ChEBI" id="CHEBI:57783"/>
        <dbReference type="ChEBI" id="CHEBI:58349"/>
        <dbReference type="ChEBI" id="CHEBI:68483"/>
        <dbReference type="ChEBI" id="CHEBI:70757"/>
        <dbReference type="EC" id="1.3.1.98"/>
    </reaction>
</comment>
<dbReference type="Pfam" id="PF01565">
    <property type="entry name" value="FAD_binding_4"/>
    <property type="match status" value="1"/>
</dbReference>
<dbReference type="Pfam" id="PF02873">
    <property type="entry name" value="MurB_C"/>
    <property type="match status" value="1"/>
</dbReference>
<evidence type="ECO:0000256" key="2">
    <source>
        <dbReference type="ARBA" id="ARBA00003921"/>
    </source>
</evidence>
<dbReference type="GO" id="GO:0008360">
    <property type="term" value="P:regulation of cell shape"/>
    <property type="evidence" value="ECO:0007669"/>
    <property type="project" value="UniProtKB-KW"/>
</dbReference>
<evidence type="ECO:0000256" key="9">
    <source>
        <dbReference type="ARBA" id="ARBA00022630"/>
    </source>
</evidence>
<dbReference type="PANTHER" id="PTHR21071:SF4">
    <property type="entry name" value="UDP-N-ACETYLENOLPYRUVOYLGLUCOSAMINE REDUCTASE"/>
    <property type="match status" value="1"/>
</dbReference>
<comment type="caution">
    <text evidence="21">The sequence shown here is derived from an EMBL/GenBank/DDBJ whole genome shotgun (WGS) entry which is preliminary data.</text>
</comment>
<evidence type="ECO:0000256" key="7">
    <source>
        <dbReference type="ARBA" id="ARBA00022490"/>
    </source>
</evidence>
<evidence type="ECO:0000313" key="21">
    <source>
        <dbReference type="EMBL" id="MDI6449434.1"/>
    </source>
</evidence>
<keyword evidence="7 19" id="KW-0963">Cytoplasm</keyword>
<dbReference type="InterPro" id="IPR003170">
    <property type="entry name" value="MurB"/>
</dbReference>
<feature type="active site" description="Proton donor" evidence="19">
    <location>
        <position position="218"/>
    </location>
</feature>
<dbReference type="Gene3D" id="3.30.465.10">
    <property type="match status" value="1"/>
</dbReference>
<evidence type="ECO:0000256" key="6">
    <source>
        <dbReference type="ARBA" id="ARBA00015188"/>
    </source>
</evidence>
<dbReference type="InterPro" id="IPR006094">
    <property type="entry name" value="Oxid_FAD_bind_N"/>
</dbReference>
<dbReference type="GO" id="GO:0005829">
    <property type="term" value="C:cytosol"/>
    <property type="evidence" value="ECO:0007669"/>
    <property type="project" value="TreeGrafter"/>
</dbReference>
<dbReference type="PANTHER" id="PTHR21071">
    <property type="entry name" value="UDP-N-ACETYLENOLPYRUVOYLGLUCOSAMINE REDUCTASE"/>
    <property type="match status" value="1"/>
</dbReference>
<dbReference type="InterPro" id="IPR036318">
    <property type="entry name" value="FAD-bd_PCMH-like_sf"/>
</dbReference>
<dbReference type="GO" id="GO:0008762">
    <property type="term" value="F:UDP-N-acetylmuramate dehydrogenase activity"/>
    <property type="evidence" value="ECO:0007669"/>
    <property type="project" value="UniProtKB-UniRule"/>
</dbReference>
<dbReference type="GO" id="GO:0009252">
    <property type="term" value="P:peptidoglycan biosynthetic process"/>
    <property type="evidence" value="ECO:0007669"/>
    <property type="project" value="UniProtKB-UniRule"/>
</dbReference>
<evidence type="ECO:0000256" key="17">
    <source>
        <dbReference type="ARBA" id="ARBA00031026"/>
    </source>
</evidence>
<name>A0AAW6U0G9_9BACT</name>
<dbReference type="NCBIfam" id="NF010480">
    <property type="entry name" value="PRK13905.1"/>
    <property type="match status" value="1"/>
</dbReference>
<keyword evidence="16 19" id="KW-0961">Cell wall biogenesis/degradation</keyword>
<evidence type="ECO:0000256" key="12">
    <source>
        <dbReference type="ARBA" id="ARBA00022960"/>
    </source>
</evidence>
<reference evidence="21" key="1">
    <citation type="submission" date="2023-05" db="EMBL/GenBank/DDBJ databases">
        <title>Anaerotaeda fermentans gen. nov., sp. nov., a novel anaerobic planctomycete of the new family within the order Sedimentisphaerales isolated from Taman Peninsula, Russia.</title>
        <authorList>
            <person name="Khomyakova M.A."/>
            <person name="Merkel A.Y."/>
            <person name="Slobodkin A.I."/>
        </authorList>
    </citation>
    <scope>NUCLEOTIDE SEQUENCE</scope>
    <source>
        <strain evidence="21">M17dextr</strain>
    </source>
</reference>
<dbReference type="InterPro" id="IPR036635">
    <property type="entry name" value="MurB_C_sf"/>
</dbReference>
<keyword evidence="12 19" id="KW-0133">Cell shape</keyword>
<dbReference type="SUPFAM" id="SSF56176">
    <property type="entry name" value="FAD-binding/transporter-associated domain-like"/>
    <property type="match status" value="1"/>
</dbReference>